<dbReference type="EMBL" id="CP030032">
    <property type="protein sequence ID" value="AWV88546.1"/>
    <property type="molecule type" value="Genomic_DNA"/>
</dbReference>
<keyword evidence="2" id="KW-1185">Reference proteome</keyword>
<name>A0A2Z4FIQ5_9DELT</name>
<dbReference type="KEGG" id="bsed:DN745_04015"/>
<evidence type="ECO:0000313" key="2">
    <source>
        <dbReference type="Proteomes" id="UP000249799"/>
    </source>
</evidence>
<reference evidence="1 2" key="1">
    <citation type="submission" date="2018-06" db="EMBL/GenBank/DDBJ databases">
        <title>Lujinxingia sediminis gen. nov. sp. nov., a new facultative anaerobic member of the class Deltaproteobacteria, and proposal of Lujinxingaceae fam. nov.</title>
        <authorList>
            <person name="Guo L.-Y."/>
            <person name="Li C.-M."/>
            <person name="Wang S."/>
            <person name="Du Z.-J."/>
        </authorList>
    </citation>
    <scope>NUCLEOTIDE SEQUENCE [LARGE SCALE GENOMIC DNA]</scope>
    <source>
        <strain evidence="1 2">FA350</strain>
    </source>
</reference>
<evidence type="ECO:0000313" key="1">
    <source>
        <dbReference type="EMBL" id="AWV88546.1"/>
    </source>
</evidence>
<organism evidence="1 2">
    <name type="scientific">Bradymonas sediminis</name>
    <dbReference type="NCBI Taxonomy" id="1548548"/>
    <lineage>
        <taxon>Bacteria</taxon>
        <taxon>Deltaproteobacteria</taxon>
        <taxon>Bradymonadales</taxon>
        <taxon>Bradymonadaceae</taxon>
        <taxon>Bradymonas</taxon>
    </lineage>
</organism>
<dbReference type="PROSITE" id="PS51257">
    <property type="entry name" value="PROKAR_LIPOPROTEIN"/>
    <property type="match status" value="1"/>
</dbReference>
<gene>
    <name evidence="1" type="ORF">DN745_04015</name>
</gene>
<dbReference type="Proteomes" id="UP000249799">
    <property type="component" value="Chromosome"/>
</dbReference>
<sequence length="310" mass="32161">MKKFQKWMGILLVGFAASSLFVACGDEEEATCLVDSDCYDEELCNQDTGFCALDCTDDAGVCAGDEVCAPRGTEAGSICVFEGGTTPECTIDADCTGEGETCSDAGVCVGGTTPECTTAEDCPIEGDVCVNEVCESPAAPYFFAELLDTTTDEGACASTNPGSDIFGIMLTKAADNSVAYGRAVNGESKDRSGGEINERGDFDFVLDGTAPSLNDVCPESFDATFSMGCGGVVLVEFLDENGGLVEIETGDLITPMEWGGTCPTGDDLDTWKVSVCDNTVSRNTLEGDYTACQGISQGEGLGISDVTVSL</sequence>
<protein>
    <submittedName>
        <fullName evidence="1">Uncharacterized protein</fullName>
    </submittedName>
</protein>
<dbReference type="AlphaFoldDB" id="A0A2Z4FIQ5"/>
<proteinExistence type="predicted"/>
<accession>A0A2Z4FIQ5</accession>
<dbReference type="RefSeq" id="WP_111332398.1">
    <property type="nucleotide sequence ID" value="NZ_CP030032.1"/>
</dbReference>